<dbReference type="Gene3D" id="2.60.120.260">
    <property type="entry name" value="Galactose-binding domain-like"/>
    <property type="match status" value="1"/>
</dbReference>
<dbReference type="OMA" id="NHIAAPC"/>
<comment type="caution">
    <text evidence="10">The sequence shown here is derived from an EMBL/GenBank/DDBJ whole genome shotgun (WGS) entry which is preliminary data.</text>
</comment>
<evidence type="ECO:0000256" key="1">
    <source>
        <dbReference type="ARBA" id="ARBA00000548"/>
    </source>
</evidence>
<comment type="cofactor">
    <cofactor evidence="2">
        <name>Ca(2+)</name>
        <dbReference type="ChEBI" id="CHEBI:29108"/>
    </cofactor>
</comment>
<dbReference type="SUPFAM" id="SSF51445">
    <property type="entry name" value="(Trans)glycosidases"/>
    <property type="match status" value="1"/>
</dbReference>
<gene>
    <name evidence="10" type="primary">Amy4N</name>
    <name evidence="10" type="ORF">AK812_SmicGene25554</name>
</gene>
<evidence type="ECO:0000313" key="11">
    <source>
        <dbReference type="Proteomes" id="UP000186817"/>
    </source>
</evidence>
<evidence type="ECO:0000256" key="6">
    <source>
        <dbReference type="ARBA" id="ARBA00023277"/>
    </source>
</evidence>
<dbReference type="SMART" id="SM00642">
    <property type="entry name" value="Aamy"/>
    <property type="match status" value="1"/>
</dbReference>
<keyword evidence="5" id="KW-0378">Hydrolase</keyword>
<organism evidence="10 11">
    <name type="scientific">Symbiodinium microadriaticum</name>
    <name type="common">Dinoflagellate</name>
    <name type="synonym">Zooxanthella microadriatica</name>
    <dbReference type="NCBI Taxonomy" id="2951"/>
    <lineage>
        <taxon>Eukaryota</taxon>
        <taxon>Sar</taxon>
        <taxon>Alveolata</taxon>
        <taxon>Dinophyceae</taxon>
        <taxon>Suessiales</taxon>
        <taxon>Symbiodiniaceae</taxon>
        <taxon>Symbiodinium</taxon>
    </lineage>
</organism>
<evidence type="ECO:0000256" key="4">
    <source>
        <dbReference type="ARBA" id="ARBA00012595"/>
    </source>
</evidence>
<feature type="chain" id="PRO_5012050918" description="alpha-amylase" evidence="8">
    <location>
        <begin position="23"/>
        <end position="836"/>
    </location>
</feature>
<keyword evidence="8" id="KW-0732">Signal</keyword>
<dbReference type="GO" id="GO:0043169">
    <property type="term" value="F:cation binding"/>
    <property type="evidence" value="ECO:0007669"/>
    <property type="project" value="InterPro"/>
</dbReference>
<evidence type="ECO:0000256" key="3">
    <source>
        <dbReference type="ARBA" id="ARBA00008061"/>
    </source>
</evidence>
<protein>
    <recommendedName>
        <fullName evidence="4">alpha-amylase</fullName>
        <ecNumber evidence="4">3.2.1.1</ecNumber>
    </recommendedName>
</protein>
<reference evidence="10 11" key="1">
    <citation type="submission" date="2016-02" db="EMBL/GenBank/DDBJ databases">
        <title>Genome analysis of coral dinoflagellate symbionts highlights evolutionary adaptations to a symbiotic lifestyle.</title>
        <authorList>
            <person name="Aranda M."/>
            <person name="Li Y."/>
            <person name="Liew Y.J."/>
            <person name="Baumgarten S."/>
            <person name="Simakov O."/>
            <person name="Wilson M."/>
            <person name="Piel J."/>
            <person name="Ashoor H."/>
            <person name="Bougouffa S."/>
            <person name="Bajic V.B."/>
            <person name="Ryu T."/>
            <person name="Ravasi T."/>
            <person name="Bayer T."/>
            <person name="Micklem G."/>
            <person name="Kim H."/>
            <person name="Bhak J."/>
            <person name="Lajeunesse T.C."/>
            <person name="Voolstra C.R."/>
        </authorList>
    </citation>
    <scope>NUCLEOTIDE SEQUENCE [LARGE SCALE GENOMIC DNA]</scope>
    <source>
        <strain evidence="10 11">CCMP2467</strain>
    </source>
</reference>
<name>A0A1Q9DBK9_SYMMI</name>
<comment type="catalytic activity">
    <reaction evidence="1">
        <text>Endohydrolysis of (1-&gt;4)-alpha-D-glucosidic linkages in polysaccharides containing three or more (1-&gt;4)-alpha-linked D-glucose units.</text>
        <dbReference type="EC" id="3.2.1.1"/>
    </reaction>
</comment>
<evidence type="ECO:0000259" key="9">
    <source>
        <dbReference type="SMART" id="SM00642"/>
    </source>
</evidence>
<dbReference type="Gene3D" id="3.20.20.80">
    <property type="entry name" value="Glycosidases"/>
    <property type="match status" value="1"/>
</dbReference>
<evidence type="ECO:0000256" key="7">
    <source>
        <dbReference type="ARBA" id="ARBA00023295"/>
    </source>
</evidence>
<dbReference type="GO" id="GO:0004556">
    <property type="term" value="F:alpha-amylase activity"/>
    <property type="evidence" value="ECO:0007669"/>
    <property type="project" value="UniProtKB-UniRule"/>
</dbReference>
<dbReference type="EMBL" id="LSRX01000613">
    <property type="protein sequence ID" value="OLP92623.1"/>
    <property type="molecule type" value="Genomic_DNA"/>
</dbReference>
<evidence type="ECO:0000256" key="5">
    <source>
        <dbReference type="ARBA" id="ARBA00022801"/>
    </source>
</evidence>
<dbReference type="GO" id="GO:0005975">
    <property type="term" value="P:carbohydrate metabolic process"/>
    <property type="evidence" value="ECO:0007669"/>
    <property type="project" value="InterPro"/>
</dbReference>
<dbReference type="PANTHER" id="PTHR43447">
    <property type="entry name" value="ALPHA-AMYLASE"/>
    <property type="match status" value="1"/>
</dbReference>
<dbReference type="PRINTS" id="PR00110">
    <property type="entry name" value="ALPHAAMYLASE"/>
</dbReference>
<dbReference type="InterPro" id="IPR006047">
    <property type="entry name" value="GH13_cat_dom"/>
</dbReference>
<proteinExistence type="inferred from homology"/>
<keyword evidence="6" id="KW-0119">Carbohydrate metabolism</keyword>
<keyword evidence="11" id="KW-1185">Reference proteome</keyword>
<evidence type="ECO:0000313" key="10">
    <source>
        <dbReference type="EMBL" id="OLP92623.1"/>
    </source>
</evidence>
<sequence>MAAALLRVVVLLLLLLPLPSSAAPGGRQLITVSCPPLRGSLHAEWGCPEGQLGPELLADPGFLGASGAWTTYLKEPDGASFSFTGNGVAVDAVADDDETPWHVQLTQPVSLDQGGATESFYSLCIQASSMQAGKIQFAVDADGALNFAVAGGGVRAQMRLAGDGRLRDHCFSFRLGPSEFVYQGRVALDLGAVKDVEVCHASLKRCTSRPSVAAIMPVRRCYLAPLSEGPGCTLLDRQSGATFQRNRHGQETTAKRACLQEMRTLAGNTFVYSIGHCEIWRCSSRAALVEAAMSYDSKDVFSELCEYDETAAGRRGTEKRSPVYVQLWEWNFDDIAKECVNYLGPNGIDAVQVSPVTEHILGSEWYTKYQPIGFGLHSRSGSKAQFAQMIAKCRGAGVQVIVDVILNHIAAPCQAAIEAGGAAVMPCKGWAGSAYGNRRINSQDGWKGPELFHNRQEIDGNRLGNCPVEEPSFTCPQSEPPGDCTRCDFKGLPDWNTGLQPTRDILTKHLTELHDLGVTMLRLDAASYVSVEDLAVIINELPWDLVYQEWWGGVPLEERTVAVGHYRDQKYGLKITNALGVGDVKYMPELLNISHGIDGISPERAVYPLTFHDQRTLQADRFIPTFKNGLEFHQQQKFLLAWPSAVAVRLFGGFTFTNMDAGPPGNCGNGQCQPFPVYMFNDAEPRCMPTPTESPLATSYEGWVCEHRWEGIAGLVAFRKACRGQPITQTWSESTVPSVGLGHFAFRAGGDCFAALVRGDNTRWPNYWGDLGPWRLAGLAPGLPPGRYCDMASLTTLRCWDRRSCPREVVIGSDGSVVPGTDECSSEVLNDGQWMK</sequence>
<dbReference type="AlphaFoldDB" id="A0A1Q9DBK9"/>
<dbReference type="InterPro" id="IPR017853">
    <property type="entry name" value="GH"/>
</dbReference>
<feature type="signal peptide" evidence="8">
    <location>
        <begin position="1"/>
        <end position="22"/>
    </location>
</feature>
<dbReference type="EC" id="3.2.1.1" evidence="4"/>
<keyword evidence="7" id="KW-0326">Glycosidase</keyword>
<dbReference type="InterPro" id="IPR006046">
    <property type="entry name" value="Alpha_amylase"/>
</dbReference>
<accession>A0A1Q9DBK9</accession>
<dbReference type="OrthoDB" id="550577at2759"/>
<comment type="similarity">
    <text evidence="3">Belongs to the glycosyl hydrolase 13 family.</text>
</comment>
<dbReference type="Proteomes" id="UP000186817">
    <property type="component" value="Unassembled WGS sequence"/>
</dbReference>
<evidence type="ECO:0000256" key="2">
    <source>
        <dbReference type="ARBA" id="ARBA00001913"/>
    </source>
</evidence>
<feature type="domain" description="Glycosyl hydrolase family 13 catalytic" evidence="9">
    <location>
        <begin position="322"/>
        <end position="719"/>
    </location>
</feature>
<evidence type="ECO:0000256" key="8">
    <source>
        <dbReference type="SAM" id="SignalP"/>
    </source>
</evidence>